<feature type="compositionally biased region" description="Polar residues" evidence="1">
    <location>
        <begin position="56"/>
        <end position="71"/>
    </location>
</feature>
<dbReference type="Proteomes" id="UP000053593">
    <property type="component" value="Unassembled WGS sequence"/>
</dbReference>
<organism evidence="2 3">
    <name type="scientific">Collybiopsis luxurians FD-317 M1</name>
    <dbReference type="NCBI Taxonomy" id="944289"/>
    <lineage>
        <taxon>Eukaryota</taxon>
        <taxon>Fungi</taxon>
        <taxon>Dikarya</taxon>
        <taxon>Basidiomycota</taxon>
        <taxon>Agaricomycotina</taxon>
        <taxon>Agaricomycetes</taxon>
        <taxon>Agaricomycetidae</taxon>
        <taxon>Agaricales</taxon>
        <taxon>Marasmiineae</taxon>
        <taxon>Omphalotaceae</taxon>
        <taxon>Collybiopsis</taxon>
        <taxon>Collybiopsis luxurians</taxon>
    </lineage>
</organism>
<feature type="compositionally biased region" description="Low complexity" evidence="1">
    <location>
        <begin position="204"/>
        <end position="230"/>
    </location>
</feature>
<feature type="compositionally biased region" description="Polar residues" evidence="1">
    <location>
        <begin position="269"/>
        <end position="278"/>
    </location>
</feature>
<name>A0A0D0CXZ2_9AGAR</name>
<sequence length="324" mass="34928">MNVFTSKAKESKRRVSKKGLGLGINLFAASLHQNSTSSSSSTKNQSTLHQGSSSSATTKAVKTRPRSSTTADYKDRTILKDKSTNKLEVEDDLPVLTALRTKPAYYEDLHTLSAYGELPLPVHPPLPVIDSENTSFGTAATSPTSPVTRLFEVAKPPAAAKRRRYTVATSRPSLNKHDNEPLQGKDGSGAMPGLTEVQEEESSAIESEQGQRSPLTPNSRPPTSRASSAPCESIFLPLATAASSQPAEATSPDPEAPGLSDSHDETTPVAPQTPSSLSPRRLQVNVRFIKQYPYMVPELPSSPQDDDSSKDGVLSRMKYRLVKK</sequence>
<evidence type="ECO:0000256" key="1">
    <source>
        <dbReference type="SAM" id="MobiDB-lite"/>
    </source>
</evidence>
<feature type="region of interest" description="Disordered" evidence="1">
    <location>
        <begin position="152"/>
        <end position="282"/>
    </location>
</feature>
<keyword evidence="3" id="KW-1185">Reference proteome</keyword>
<feature type="region of interest" description="Disordered" evidence="1">
    <location>
        <begin position="295"/>
        <end position="324"/>
    </location>
</feature>
<reference evidence="2 3" key="1">
    <citation type="submission" date="2014-04" db="EMBL/GenBank/DDBJ databases">
        <title>Evolutionary Origins and Diversification of the Mycorrhizal Mutualists.</title>
        <authorList>
            <consortium name="DOE Joint Genome Institute"/>
            <consortium name="Mycorrhizal Genomics Consortium"/>
            <person name="Kohler A."/>
            <person name="Kuo A."/>
            <person name="Nagy L.G."/>
            <person name="Floudas D."/>
            <person name="Copeland A."/>
            <person name="Barry K.W."/>
            <person name="Cichocki N."/>
            <person name="Veneault-Fourrey C."/>
            <person name="LaButti K."/>
            <person name="Lindquist E.A."/>
            <person name="Lipzen A."/>
            <person name="Lundell T."/>
            <person name="Morin E."/>
            <person name="Murat C."/>
            <person name="Riley R."/>
            <person name="Ohm R."/>
            <person name="Sun H."/>
            <person name="Tunlid A."/>
            <person name="Henrissat B."/>
            <person name="Grigoriev I.V."/>
            <person name="Hibbett D.S."/>
            <person name="Martin F."/>
        </authorList>
    </citation>
    <scope>NUCLEOTIDE SEQUENCE [LARGE SCALE GENOMIC DNA]</scope>
    <source>
        <strain evidence="2 3">FD-317 M1</strain>
    </source>
</reference>
<feature type="region of interest" description="Disordered" evidence="1">
    <location>
        <begin position="33"/>
        <end position="76"/>
    </location>
</feature>
<dbReference type="HOGENOM" id="CLU_858031_0_0_1"/>
<dbReference type="OrthoDB" id="3007167at2759"/>
<evidence type="ECO:0000313" key="3">
    <source>
        <dbReference type="Proteomes" id="UP000053593"/>
    </source>
</evidence>
<accession>A0A0D0CXZ2</accession>
<gene>
    <name evidence="2" type="ORF">GYMLUDRAFT_85137</name>
</gene>
<proteinExistence type="predicted"/>
<feature type="compositionally biased region" description="Low complexity" evidence="1">
    <location>
        <begin position="33"/>
        <end position="55"/>
    </location>
</feature>
<evidence type="ECO:0000313" key="2">
    <source>
        <dbReference type="EMBL" id="KIK61168.1"/>
    </source>
</evidence>
<dbReference type="EMBL" id="KN834772">
    <property type="protein sequence ID" value="KIK61168.1"/>
    <property type="molecule type" value="Genomic_DNA"/>
</dbReference>
<dbReference type="AlphaFoldDB" id="A0A0D0CXZ2"/>
<protein>
    <submittedName>
        <fullName evidence="2">Uncharacterized protein</fullName>
    </submittedName>
</protein>